<evidence type="ECO:0000256" key="2">
    <source>
        <dbReference type="SAM" id="Phobius"/>
    </source>
</evidence>
<proteinExistence type="predicted"/>
<organism evidence="3">
    <name type="scientific">Rhizophora mucronata</name>
    <name type="common">Asiatic mangrove</name>
    <dbReference type="NCBI Taxonomy" id="61149"/>
    <lineage>
        <taxon>Eukaryota</taxon>
        <taxon>Viridiplantae</taxon>
        <taxon>Streptophyta</taxon>
        <taxon>Embryophyta</taxon>
        <taxon>Tracheophyta</taxon>
        <taxon>Spermatophyta</taxon>
        <taxon>Magnoliopsida</taxon>
        <taxon>eudicotyledons</taxon>
        <taxon>Gunneridae</taxon>
        <taxon>Pentapetalae</taxon>
        <taxon>rosids</taxon>
        <taxon>fabids</taxon>
        <taxon>Malpighiales</taxon>
        <taxon>Rhizophoraceae</taxon>
        <taxon>Rhizophora</taxon>
    </lineage>
</organism>
<protein>
    <submittedName>
        <fullName evidence="3">Uncharacterized protein LOC8269195</fullName>
    </submittedName>
</protein>
<feature type="region of interest" description="Disordered" evidence="1">
    <location>
        <begin position="98"/>
        <end position="123"/>
    </location>
</feature>
<feature type="compositionally biased region" description="Basic and acidic residues" evidence="1">
    <location>
        <begin position="113"/>
        <end position="123"/>
    </location>
</feature>
<dbReference type="PANTHER" id="PTHR35762">
    <property type="entry name" value="TRANSMEMBRANE PROTEIN"/>
    <property type="match status" value="1"/>
</dbReference>
<keyword evidence="2" id="KW-0812">Transmembrane</keyword>
<evidence type="ECO:0000313" key="3">
    <source>
        <dbReference type="EMBL" id="MBW81471.1"/>
    </source>
</evidence>
<keyword evidence="2" id="KW-0472">Membrane</keyword>
<reference evidence="3" key="1">
    <citation type="submission" date="2018-02" db="EMBL/GenBank/DDBJ databases">
        <title>Rhizophora mucronata_Transcriptome.</title>
        <authorList>
            <person name="Meera S.P."/>
            <person name="Sreeshan A."/>
            <person name="Augustine A."/>
        </authorList>
    </citation>
    <scope>NUCLEOTIDE SEQUENCE</scope>
    <source>
        <tissue evidence="3">Leaf</tissue>
    </source>
</reference>
<evidence type="ECO:0000256" key="1">
    <source>
        <dbReference type="SAM" id="MobiDB-lite"/>
    </source>
</evidence>
<keyword evidence="2" id="KW-1133">Transmembrane helix</keyword>
<accession>A0A2P2IJX2</accession>
<feature type="transmembrane region" description="Helical" evidence="2">
    <location>
        <begin position="18"/>
        <end position="36"/>
    </location>
</feature>
<name>A0A2P2IJX2_RHIMU</name>
<dbReference type="EMBL" id="GGEC01000988">
    <property type="protein sequence ID" value="MBW81471.1"/>
    <property type="molecule type" value="Transcribed_RNA"/>
</dbReference>
<dbReference type="AlphaFoldDB" id="A0A2P2IJX2"/>
<feature type="compositionally biased region" description="Polar residues" evidence="1">
    <location>
        <begin position="98"/>
        <end position="111"/>
    </location>
</feature>
<sequence length="190" mass="21610">MDLTIRRSRNKHQISGNFFLYSMTVLTCSLFCSSPFWFPSLICHMKILIFVSLPKITSVCLSPKSLFILGNLIVIALIWESKFLASSYLPTCDENIGQKRSSSKISSNNFEGKSGDKTENSKACDLDGRRKIEGKGRGEGNLKLEEKEDFHEEDELGLPAEELNKRADDFIARVNRQRMLEARLMLCYSN</sequence>
<dbReference type="PANTHER" id="PTHR35762:SF2">
    <property type="entry name" value="TRANSMEMBRANE PROTEIN"/>
    <property type="match status" value="1"/>
</dbReference>